<accession>A0ABV2W3X3</accession>
<evidence type="ECO:0000256" key="1">
    <source>
        <dbReference type="SAM" id="MobiDB-lite"/>
    </source>
</evidence>
<keyword evidence="2" id="KW-0732">Signal</keyword>
<dbReference type="Proteomes" id="UP001550378">
    <property type="component" value="Unassembled WGS sequence"/>
</dbReference>
<evidence type="ECO:0000313" key="4">
    <source>
        <dbReference type="Proteomes" id="UP001550378"/>
    </source>
</evidence>
<proteinExistence type="predicted"/>
<comment type="caution">
    <text evidence="3">The sequence shown here is derived from an EMBL/GenBank/DDBJ whole genome shotgun (WGS) entry which is preliminary data.</text>
</comment>
<feature type="region of interest" description="Disordered" evidence="1">
    <location>
        <begin position="75"/>
        <end position="96"/>
    </location>
</feature>
<keyword evidence="4" id="KW-1185">Reference proteome</keyword>
<name>A0ABV2W3X3_9ACTN</name>
<gene>
    <name evidence="3" type="ORF">ABZ508_12865</name>
</gene>
<organism evidence="3 4">
    <name type="scientific">Streptomyces lavendulocolor</name>
    <dbReference type="NCBI Taxonomy" id="67316"/>
    <lineage>
        <taxon>Bacteria</taxon>
        <taxon>Bacillati</taxon>
        <taxon>Actinomycetota</taxon>
        <taxon>Actinomycetes</taxon>
        <taxon>Kitasatosporales</taxon>
        <taxon>Streptomycetaceae</taxon>
        <taxon>Streptomyces</taxon>
    </lineage>
</organism>
<feature type="signal peptide" evidence="2">
    <location>
        <begin position="1"/>
        <end position="26"/>
    </location>
</feature>
<reference evidence="3 4" key="1">
    <citation type="submission" date="2024-06" db="EMBL/GenBank/DDBJ databases">
        <title>The Natural Products Discovery Center: Release of the First 8490 Sequenced Strains for Exploring Actinobacteria Biosynthetic Diversity.</title>
        <authorList>
            <person name="Kalkreuter E."/>
            <person name="Kautsar S.A."/>
            <person name="Yang D."/>
            <person name="Bader C.D."/>
            <person name="Teijaro C.N."/>
            <person name="Fluegel L."/>
            <person name="Davis C.M."/>
            <person name="Simpson J.R."/>
            <person name="Lauterbach L."/>
            <person name="Steele A.D."/>
            <person name="Gui C."/>
            <person name="Meng S."/>
            <person name="Li G."/>
            <person name="Viehrig K."/>
            <person name="Ye F."/>
            <person name="Su P."/>
            <person name="Kiefer A.F."/>
            <person name="Nichols A."/>
            <person name="Cepeda A.J."/>
            <person name="Yan W."/>
            <person name="Fan B."/>
            <person name="Jiang Y."/>
            <person name="Adhikari A."/>
            <person name="Zheng C.-J."/>
            <person name="Schuster L."/>
            <person name="Cowan T.M."/>
            <person name="Smanski M.J."/>
            <person name="Chevrette M.G."/>
            <person name="De Carvalho L.P.S."/>
            <person name="Shen B."/>
        </authorList>
    </citation>
    <scope>NUCLEOTIDE SEQUENCE [LARGE SCALE GENOMIC DNA]</scope>
    <source>
        <strain evidence="3 4">NPDC006337</strain>
    </source>
</reference>
<dbReference type="RefSeq" id="WP_359655869.1">
    <property type="nucleotide sequence ID" value="NZ_JBEXZO010000011.1"/>
</dbReference>
<feature type="chain" id="PRO_5045256911" evidence="2">
    <location>
        <begin position="27"/>
        <end position="122"/>
    </location>
</feature>
<evidence type="ECO:0000256" key="2">
    <source>
        <dbReference type="SAM" id="SignalP"/>
    </source>
</evidence>
<sequence length="122" mass="13089">MKMGMRRAAVGLFAVAAIAGSSPAFAWSQTHYGAKAWTEQSDTVMNIRDLEADGNSVKAEYYRNAHPADKLTLWNKGGAEGPADNDGNPGTVESGKHSTIFRAQACEVRNNLPDHCGGMESF</sequence>
<dbReference type="EMBL" id="JBEXZR010000009">
    <property type="protein sequence ID" value="MEU0708238.1"/>
    <property type="molecule type" value="Genomic_DNA"/>
</dbReference>
<protein>
    <submittedName>
        <fullName evidence="3">Uncharacterized protein</fullName>
    </submittedName>
</protein>
<evidence type="ECO:0000313" key="3">
    <source>
        <dbReference type="EMBL" id="MEU0708238.1"/>
    </source>
</evidence>